<accession>A0AAW4C665</accession>
<protein>
    <submittedName>
        <fullName evidence="2">Uncharacterized protein</fullName>
    </submittedName>
</protein>
<dbReference type="AlphaFoldDB" id="A0AAW4C665"/>
<evidence type="ECO:0000256" key="1">
    <source>
        <dbReference type="SAM" id="Coils"/>
    </source>
</evidence>
<evidence type="ECO:0000313" key="2">
    <source>
        <dbReference type="EMBL" id="MBF9673421.1"/>
    </source>
</evidence>
<dbReference type="RefSeq" id="WP_138705622.1">
    <property type="nucleotide sequence ID" value="NZ_JBLFQN010000039.1"/>
</dbReference>
<feature type="coiled-coil region" evidence="1">
    <location>
        <begin position="122"/>
        <end position="164"/>
    </location>
</feature>
<comment type="caution">
    <text evidence="2">The sequence shown here is derived from an EMBL/GenBank/DDBJ whole genome shotgun (WGS) entry which is preliminary data.</text>
</comment>
<name>A0AAW4C665_9STRE</name>
<proteinExistence type="predicted"/>
<gene>
    <name evidence="2" type="ORF">IAI20_04745</name>
</gene>
<dbReference type="EMBL" id="JACSZI010000015">
    <property type="protein sequence ID" value="MBF9673421.1"/>
    <property type="molecule type" value="Genomic_DNA"/>
</dbReference>
<keyword evidence="1" id="KW-0175">Coiled coil</keyword>
<reference evidence="2" key="1">
    <citation type="journal article" date="2020" name="J. Clin. Microbiol.">
        <title>Streptococcus pseudopneumoniae: Use of whole genome sequences to validate methods used for identification.</title>
        <authorList>
            <person name="Jensen C.S."/>
            <person name="Iversen K.H."/>
            <person name="Dargis R."/>
            <person name="Shewmaker P."/>
            <person name="Rasmussen S."/>
            <person name="Christensen J.J."/>
            <person name="Nielsen X.C."/>
        </authorList>
    </citation>
    <scope>NUCLEOTIDE SEQUENCE</scope>
    <source>
        <strain evidence="2">256-03</strain>
    </source>
</reference>
<feature type="coiled-coil region" evidence="1">
    <location>
        <begin position="41"/>
        <end position="97"/>
    </location>
</feature>
<dbReference type="Proteomes" id="UP000743672">
    <property type="component" value="Unassembled WGS sequence"/>
</dbReference>
<evidence type="ECO:0000313" key="3">
    <source>
        <dbReference type="Proteomes" id="UP000743672"/>
    </source>
</evidence>
<organism evidence="2 3">
    <name type="scientific">Streptococcus pseudopneumoniae</name>
    <dbReference type="NCBI Taxonomy" id="257758"/>
    <lineage>
        <taxon>Bacteria</taxon>
        <taxon>Bacillati</taxon>
        <taxon>Bacillota</taxon>
        <taxon>Bacilli</taxon>
        <taxon>Lactobacillales</taxon>
        <taxon>Streptococcaceae</taxon>
        <taxon>Streptococcus</taxon>
    </lineage>
</organism>
<sequence length="219" mass="25688">MEQSILAMSLLFLGRLEEKEMPTLQEVKNQMDKVRTQLEIFDRFDEEIKKAEKEVKDIKSKKADVQTFEDFQAINVKEKYIADMKEQRTKLEKERIDSIVADARKINASGYLGTALEQDETVKRQRQEIKQKSIELLELIANYNENYKNTAERLADEVRETGIEELFDRLNTSPEYSGVSKPYIYSGVTGYMGSQYRYLDPKDDLAYFVNRINYFEGEQ</sequence>